<dbReference type="PANTHER" id="PTHR43751">
    <property type="entry name" value="SULFATASE"/>
    <property type="match status" value="1"/>
</dbReference>
<evidence type="ECO:0000256" key="2">
    <source>
        <dbReference type="ARBA" id="ARBA00022801"/>
    </source>
</evidence>
<feature type="chain" id="PRO_5020735713" evidence="3">
    <location>
        <begin position="22"/>
        <end position="507"/>
    </location>
</feature>
<dbReference type="PROSITE" id="PS00149">
    <property type="entry name" value="SULFATASE_2"/>
    <property type="match status" value="1"/>
</dbReference>
<evidence type="ECO:0000256" key="3">
    <source>
        <dbReference type="SAM" id="SignalP"/>
    </source>
</evidence>
<evidence type="ECO:0000259" key="4">
    <source>
        <dbReference type="Pfam" id="PF00884"/>
    </source>
</evidence>
<dbReference type="Pfam" id="PF00884">
    <property type="entry name" value="Sulfatase"/>
    <property type="match status" value="1"/>
</dbReference>
<keyword evidence="6" id="KW-1185">Reference proteome</keyword>
<sequence length="507" mass="56261">MRFRNSFCFLIALLWAIPCLAQKTADRPNVIFIYVDDLGYGDLSCYGATKIKTPHLDKLANSGIRFTNAHATSATCTPSRYALMTGQYPWRKSGTGILPGDAALIIPTDKITLPALFQQKGYRTGLVGKWHLGLGNAVQKNWNQKITPGPNEVGFNYSFIFPATADRVPTVFVENNYVVARDSTDPIEVNYQSKIGTEPTGLENPELLKLQSSPNHGHNNTIVNGIGRIGYMSGGKLARWTDEEMPLTFLAKAKEFIESNKAHPFFLFYALTEPHVPRMPSTMFRGKSGLGLRGDAILQLDWTVGEIVSQLQNLGIADNTMIIFSSDNGPVLDDGYQDGAVSQLNGHRPWWELRGGKYSTFEAGTRVPMLISWPGKIKAQVSDAMVSQIDFLATFAQFFNKKLPSNEAPDSEDMWNPLLGKSTEGRKVLVKQGMNSLAIVKGEWKYIEPHAGPAVNKLVNIELGNSSLPQLYNLKTDISEKNNVANQHLEVVKELSELLQRIKDKRN</sequence>
<dbReference type="InterPro" id="IPR052701">
    <property type="entry name" value="GAG_Ulvan_Degrading_Sulfatases"/>
</dbReference>
<comment type="caution">
    <text evidence="5">The sequence shown here is derived from an EMBL/GenBank/DDBJ whole genome shotgun (WGS) entry which is preliminary data.</text>
</comment>
<dbReference type="OrthoDB" id="9764377at2"/>
<feature type="domain" description="Sulfatase N-terminal" evidence="4">
    <location>
        <begin position="28"/>
        <end position="399"/>
    </location>
</feature>
<dbReference type="CDD" id="cd16143">
    <property type="entry name" value="ARS_like"/>
    <property type="match status" value="1"/>
</dbReference>
<reference evidence="5 6" key="1">
    <citation type="submission" date="2019-01" db="EMBL/GenBank/DDBJ databases">
        <title>Cytophagaceae bacterium strain CAR-16.</title>
        <authorList>
            <person name="Chen W.-M."/>
        </authorList>
    </citation>
    <scope>NUCLEOTIDE SEQUENCE [LARGE SCALE GENOMIC DNA]</scope>
    <source>
        <strain evidence="5 6">CAR-16</strain>
    </source>
</reference>
<evidence type="ECO:0000313" key="5">
    <source>
        <dbReference type="EMBL" id="RXK46527.1"/>
    </source>
</evidence>
<name>A0A4Q1BX00_9BACT</name>
<dbReference type="InterPro" id="IPR000917">
    <property type="entry name" value="Sulfatase_N"/>
</dbReference>
<dbReference type="SUPFAM" id="SSF53649">
    <property type="entry name" value="Alkaline phosphatase-like"/>
    <property type="match status" value="1"/>
</dbReference>
<dbReference type="Gene3D" id="3.30.1120.10">
    <property type="match status" value="1"/>
</dbReference>
<dbReference type="GO" id="GO:0016787">
    <property type="term" value="F:hydrolase activity"/>
    <property type="evidence" value="ECO:0007669"/>
    <property type="project" value="UniProtKB-KW"/>
</dbReference>
<dbReference type="InterPro" id="IPR024607">
    <property type="entry name" value="Sulfatase_CS"/>
</dbReference>
<dbReference type="Proteomes" id="UP000289455">
    <property type="component" value="Unassembled WGS sequence"/>
</dbReference>
<keyword evidence="2" id="KW-0378">Hydrolase</keyword>
<dbReference type="AlphaFoldDB" id="A0A4Q1BX00"/>
<evidence type="ECO:0000313" key="6">
    <source>
        <dbReference type="Proteomes" id="UP000289455"/>
    </source>
</evidence>
<gene>
    <name evidence="5" type="ORF">ESB04_11930</name>
</gene>
<dbReference type="PROSITE" id="PS00523">
    <property type="entry name" value="SULFATASE_1"/>
    <property type="match status" value="1"/>
</dbReference>
<comment type="similarity">
    <text evidence="1">Belongs to the sulfatase family.</text>
</comment>
<accession>A0A4Q1BX00</accession>
<proteinExistence type="inferred from homology"/>
<dbReference type="EMBL" id="SDHY01000009">
    <property type="protein sequence ID" value="RXK46527.1"/>
    <property type="molecule type" value="Genomic_DNA"/>
</dbReference>
<organism evidence="5 6">
    <name type="scientific">Aquirufa rosea</name>
    <dbReference type="NCBI Taxonomy" id="2509241"/>
    <lineage>
        <taxon>Bacteria</taxon>
        <taxon>Pseudomonadati</taxon>
        <taxon>Bacteroidota</taxon>
        <taxon>Cytophagia</taxon>
        <taxon>Cytophagales</taxon>
        <taxon>Flectobacillaceae</taxon>
        <taxon>Aquirufa</taxon>
    </lineage>
</organism>
<keyword evidence="3" id="KW-0732">Signal</keyword>
<dbReference type="Gene3D" id="3.40.720.10">
    <property type="entry name" value="Alkaline Phosphatase, subunit A"/>
    <property type="match status" value="1"/>
</dbReference>
<dbReference type="InterPro" id="IPR017850">
    <property type="entry name" value="Alkaline_phosphatase_core_sf"/>
</dbReference>
<dbReference type="PANTHER" id="PTHR43751:SF6">
    <property type="entry name" value="N-ACETYLGALACTOSAMINE-6-O-SULFATASE"/>
    <property type="match status" value="1"/>
</dbReference>
<evidence type="ECO:0000256" key="1">
    <source>
        <dbReference type="ARBA" id="ARBA00008779"/>
    </source>
</evidence>
<feature type="signal peptide" evidence="3">
    <location>
        <begin position="1"/>
        <end position="21"/>
    </location>
</feature>
<protein>
    <submittedName>
        <fullName evidence="5">Arylsulfatase</fullName>
    </submittedName>
</protein>
<dbReference type="RefSeq" id="WP_129027983.1">
    <property type="nucleotide sequence ID" value="NZ_SDHY01000009.1"/>
</dbReference>